<dbReference type="AlphaFoldDB" id="A0A840DJS6"/>
<dbReference type="Proteomes" id="UP000559598">
    <property type="component" value="Unassembled WGS sequence"/>
</dbReference>
<dbReference type="PRINTS" id="PR00036">
    <property type="entry name" value="HTHLACI"/>
</dbReference>
<keyword evidence="1" id="KW-0805">Transcription regulation</keyword>
<dbReference type="GO" id="GO:0000976">
    <property type="term" value="F:transcription cis-regulatory region binding"/>
    <property type="evidence" value="ECO:0007669"/>
    <property type="project" value="TreeGrafter"/>
</dbReference>
<evidence type="ECO:0000259" key="4">
    <source>
        <dbReference type="PROSITE" id="PS50932"/>
    </source>
</evidence>
<keyword evidence="2 5" id="KW-0238">DNA-binding</keyword>
<keyword evidence="6" id="KW-1185">Reference proteome</keyword>
<dbReference type="SUPFAM" id="SSF47413">
    <property type="entry name" value="lambda repressor-like DNA-binding domains"/>
    <property type="match status" value="1"/>
</dbReference>
<dbReference type="InterPro" id="IPR001761">
    <property type="entry name" value="Peripla_BP/Lac1_sug-bd_dom"/>
</dbReference>
<accession>A0A840DJS6</accession>
<dbReference type="PROSITE" id="PS50932">
    <property type="entry name" value="HTH_LACI_2"/>
    <property type="match status" value="1"/>
</dbReference>
<evidence type="ECO:0000256" key="3">
    <source>
        <dbReference type="ARBA" id="ARBA00023163"/>
    </source>
</evidence>
<dbReference type="SMART" id="SM00354">
    <property type="entry name" value="HTH_LACI"/>
    <property type="match status" value="1"/>
</dbReference>
<dbReference type="Gene3D" id="1.10.260.40">
    <property type="entry name" value="lambda repressor-like DNA-binding domains"/>
    <property type="match status" value="1"/>
</dbReference>
<sequence>MKTISDVAKLAGVSRASVSRVINNVPTVNEEIRKKVLKAMDELGFIPNVSARNLRTKQTKTIAVIVPLISNTFFSRLVQTMGIEAEKLGYKLLICQSRNIEKDELSFLDLLKTRQVDGVVMASVRNSWKKIKNYLQYGPVLMCNESFLDEEADIPSIKIDHEYGGYIAAQYLIKQGHKRIAFCISGDDSRSGLERKKGFLRAFQEFEIPFDESFVMNNAFDIESGREIFYQLLGLHERPTAVFTGSDEVAVGIISEANKNGVKVPEELAVVGFDDNPIAKIIQPSLTTIYQPIDDIAKTSIECMVQVLKGEKDFSSIKSVNLSIRLIKRESA</sequence>
<proteinExistence type="predicted"/>
<name>A0A840DJS6_9BACL</name>
<keyword evidence="3" id="KW-0804">Transcription</keyword>
<dbReference type="CDD" id="cd06286">
    <property type="entry name" value="PBP1_CcpB-like"/>
    <property type="match status" value="1"/>
</dbReference>
<dbReference type="Pfam" id="PF00356">
    <property type="entry name" value="LacI"/>
    <property type="match status" value="1"/>
</dbReference>
<dbReference type="InterPro" id="IPR028082">
    <property type="entry name" value="Peripla_BP_I"/>
</dbReference>
<evidence type="ECO:0000313" key="6">
    <source>
        <dbReference type="Proteomes" id="UP000559598"/>
    </source>
</evidence>
<gene>
    <name evidence="5" type="ORF">GGR02_000821</name>
</gene>
<dbReference type="Pfam" id="PF00532">
    <property type="entry name" value="Peripla_BP_1"/>
    <property type="match status" value="1"/>
</dbReference>
<organism evidence="5 6">
    <name type="scientific">Anoxybacteroides voinovskiense</name>
    <dbReference type="NCBI Taxonomy" id="230470"/>
    <lineage>
        <taxon>Bacteria</taxon>
        <taxon>Bacillati</taxon>
        <taxon>Bacillota</taxon>
        <taxon>Bacilli</taxon>
        <taxon>Bacillales</taxon>
        <taxon>Anoxybacillaceae</taxon>
        <taxon>Anoxybacteroides</taxon>
    </lineage>
</organism>
<dbReference type="RefSeq" id="WP_183183445.1">
    <property type="nucleotide sequence ID" value="NZ_BMNP01000003.1"/>
</dbReference>
<dbReference type="PROSITE" id="PS00356">
    <property type="entry name" value="HTH_LACI_1"/>
    <property type="match status" value="1"/>
</dbReference>
<reference evidence="5 6" key="1">
    <citation type="submission" date="2020-08" db="EMBL/GenBank/DDBJ databases">
        <title>Genomic Encyclopedia of Type Strains, Phase IV (KMG-IV): sequencing the most valuable type-strain genomes for metagenomic binning, comparative biology and taxonomic classification.</title>
        <authorList>
            <person name="Goeker M."/>
        </authorList>
    </citation>
    <scope>NUCLEOTIDE SEQUENCE [LARGE SCALE GENOMIC DNA]</scope>
    <source>
        <strain evidence="5 6">DSM 17075</strain>
    </source>
</reference>
<evidence type="ECO:0000256" key="2">
    <source>
        <dbReference type="ARBA" id="ARBA00023125"/>
    </source>
</evidence>
<dbReference type="InterPro" id="IPR000843">
    <property type="entry name" value="HTH_LacI"/>
</dbReference>
<evidence type="ECO:0000256" key="1">
    <source>
        <dbReference type="ARBA" id="ARBA00023015"/>
    </source>
</evidence>
<dbReference type="PANTHER" id="PTHR30146">
    <property type="entry name" value="LACI-RELATED TRANSCRIPTIONAL REPRESSOR"/>
    <property type="match status" value="1"/>
</dbReference>
<dbReference type="CDD" id="cd01392">
    <property type="entry name" value="HTH_LacI"/>
    <property type="match status" value="1"/>
</dbReference>
<dbReference type="GO" id="GO:0003700">
    <property type="term" value="F:DNA-binding transcription factor activity"/>
    <property type="evidence" value="ECO:0007669"/>
    <property type="project" value="TreeGrafter"/>
</dbReference>
<dbReference type="SUPFAM" id="SSF53822">
    <property type="entry name" value="Periplasmic binding protein-like I"/>
    <property type="match status" value="1"/>
</dbReference>
<evidence type="ECO:0000313" key="5">
    <source>
        <dbReference type="EMBL" id="MBB4073060.1"/>
    </source>
</evidence>
<protein>
    <submittedName>
        <fullName evidence="5">DNA-binding LacI/PurR family transcriptional regulator</fullName>
    </submittedName>
</protein>
<dbReference type="InterPro" id="IPR010982">
    <property type="entry name" value="Lambda_DNA-bd_dom_sf"/>
</dbReference>
<dbReference type="PANTHER" id="PTHR30146:SF136">
    <property type="entry name" value="NTD BIOSYNTHESIS OPERON REGULATOR NTDR"/>
    <property type="match status" value="1"/>
</dbReference>
<feature type="domain" description="HTH lacI-type" evidence="4">
    <location>
        <begin position="2"/>
        <end position="56"/>
    </location>
</feature>
<dbReference type="Gene3D" id="3.40.50.2300">
    <property type="match status" value="2"/>
</dbReference>
<comment type="caution">
    <text evidence="5">The sequence shown here is derived from an EMBL/GenBank/DDBJ whole genome shotgun (WGS) entry which is preliminary data.</text>
</comment>
<dbReference type="EMBL" id="JACIDE010000004">
    <property type="protein sequence ID" value="MBB4073060.1"/>
    <property type="molecule type" value="Genomic_DNA"/>
</dbReference>